<evidence type="ECO:0000256" key="1">
    <source>
        <dbReference type="ARBA" id="ARBA00007154"/>
    </source>
</evidence>
<dbReference type="Pfam" id="PF01144">
    <property type="entry name" value="CoA_trans"/>
    <property type="match status" value="2"/>
</dbReference>
<dbReference type="InterPro" id="IPR004165">
    <property type="entry name" value="CoA_trans_fam_I"/>
</dbReference>
<dbReference type="GO" id="GO:0046952">
    <property type="term" value="P:ketone body catabolic process"/>
    <property type="evidence" value="ECO:0007669"/>
    <property type="project" value="InterPro"/>
</dbReference>
<proteinExistence type="inferred from homology"/>
<dbReference type="SMART" id="SM00882">
    <property type="entry name" value="CoA_trans"/>
    <property type="match status" value="2"/>
</dbReference>
<evidence type="ECO:0000313" key="5">
    <source>
        <dbReference type="EMBL" id="VVT56805.1"/>
    </source>
</evidence>
<dbReference type="EC" id="2.8.3.5" evidence="3"/>
<dbReference type="UniPathway" id="UPA00929">
    <property type="reaction ID" value="UER00894"/>
</dbReference>
<reference evidence="5 6" key="1">
    <citation type="submission" date="2019-09" db="EMBL/GenBank/DDBJ databases">
        <authorList>
            <person name="Brejova B."/>
        </authorList>
    </citation>
    <scope>NUCLEOTIDE SEQUENCE [LARGE SCALE GENOMIC DNA]</scope>
</reference>
<organism evidence="5 6">
    <name type="scientific">Magnusiomyces paraingens</name>
    <dbReference type="NCBI Taxonomy" id="2606893"/>
    <lineage>
        <taxon>Eukaryota</taxon>
        <taxon>Fungi</taxon>
        <taxon>Dikarya</taxon>
        <taxon>Ascomycota</taxon>
        <taxon>Saccharomycotina</taxon>
        <taxon>Dipodascomycetes</taxon>
        <taxon>Dipodascales</taxon>
        <taxon>Dipodascaceae</taxon>
        <taxon>Magnusiomyces</taxon>
    </lineage>
</organism>
<dbReference type="OrthoDB" id="1933379at2759"/>
<feature type="active site" description="5-glutamyl coenzyme A thioester intermediate" evidence="4">
    <location>
        <position position="340"/>
    </location>
</feature>
<dbReference type="NCBIfam" id="TIGR02428">
    <property type="entry name" value="pcaJ_scoB_fam"/>
    <property type="match status" value="1"/>
</dbReference>
<dbReference type="GO" id="GO:0008260">
    <property type="term" value="F:succinyl-CoA:3-oxo-acid CoA-transferase activity"/>
    <property type="evidence" value="ECO:0007669"/>
    <property type="project" value="UniProtKB-EC"/>
</dbReference>
<dbReference type="PANTHER" id="PTHR13707">
    <property type="entry name" value="KETOACID-COENZYME A TRANSFERASE"/>
    <property type="match status" value="1"/>
</dbReference>
<dbReference type="InterPro" id="IPR004164">
    <property type="entry name" value="CoA_transf_AS"/>
</dbReference>
<keyword evidence="2 3" id="KW-0808">Transferase</keyword>
<keyword evidence="3" id="KW-0496">Mitochondrion</keyword>
<dbReference type="InterPro" id="IPR012791">
    <property type="entry name" value="3-oxoacid_CoA-transf_B"/>
</dbReference>
<dbReference type="PROSITE" id="PS01274">
    <property type="entry name" value="COA_TRANSF_2"/>
    <property type="match status" value="1"/>
</dbReference>
<evidence type="ECO:0000256" key="2">
    <source>
        <dbReference type="ARBA" id="ARBA00022679"/>
    </source>
</evidence>
<dbReference type="GeneID" id="43584106"/>
<comment type="catalytic activity">
    <reaction evidence="3">
        <text>a 3-oxo acid + succinyl-CoA = a 3-oxoacyl-CoA + succinate</text>
        <dbReference type="Rhea" id="RHEA:24564"/>
        <dbReference type="ChEBI" id="CHEBI:30031"/>
        <dbReference type="ChEBI" id="CHEBI:35973"/>
        <dbReference type="ChEBI" id="CHEBI:57292"/>
        <dbReference type="ChEBI" id="CHEBI:90726"/>
        <dbReference type="EC" id="2.8.3.5"/>
    </reaction>
</comment>
<evidence type="ECO:0000256" key="3">
    <source>
        <dbReference type="PIRNR" id="PIRNR000858"/>
    </source>
</evidence>
<accession>A0A5E8C1P6</accession>
<comment type="function">
    <text evidence="3">Key enzyme for ketone body catabolism. Transfers the CoA moiety from succinate to acetoacetate. Formation of the enzyme-CoA intermediate proceeds via an unstable anhydride species formed between the carboxylate groups of the enzyme and substrate.</text>
</comment>
<dbReference type="Gene3D" id="3.40.1080.10">
    <property type="entry name" value="Glutaconate Coenzyme A-transferase"/>
    <property type="match status" value="2"/>
</dbReference>
<gene>
    <name evidence="5" type="ORF">SAPINGB_P005292</name>
</gene>
<dbReference type="Proteomes" id="UP000398389">
    <property type="component" value="Unassembled WGS sequence"/>
</dbReference>
<dbReference type="InterPro" id="IPR037171">
    <property type="entry name" value="NagB/RpiA_transferase-like"/>
</dbReference>
<dbReference type="PANTHER" id="PTHR13707:SF23">
    <property type="entry name" value="SUCCINYL-COA:3-KETOACID-COENZYME A TRANSFERASE"/>
    <property type="match status" value="1"/>
</dbReference>
<name>A0A5E8C1P6_9ASCO</name>
<comment type="similarity">
    <text evidence="1 3">Belongs to the 3-oxoacid CoA-transferase family.</text>
</comment>
<dbReference type="SUPFAM" id="SSF100950">
    <property type="entry name" value="NagB/RpiA/CoA transferase-like"/>
    <property type="match status" value="2"/>
</dbReference>
<sequence length="515" mass="55097">MNALISSRLTFSKASARILARTFASSAPRAKISKILNSTDEAVAKSGLKSGDIVLAGGFGLCGIPDTIIDSILKQKSSIKDLTIVSNNAGVDGKGLGKLLNSGQVSKAIVSYIGENKFFEKLYLTGEISLQLTPQGTIAERLKAAASGVPAFYTPAALNTVVEHGQLPIRYNPDGTVMTYSEEKETRIFDGKRYLLEHALVGDVGIIKAYKADRLGNCVFHSTAHNFNGVMARAAKMTIVEADHIVEVGELSPNEITIPGIYVNYVVQSLNPHQFERLEFAKESTEVEHHDVKDMSKKEKIARRAALEFKEGMYVNLGIGVPIMAASYADPNIDMQLQSENGVLGLGGLPRPGEEDPDTISAGKAAATLTKGASVFGSEESFAMIRAGKMDMAMLGAMEVSKDGDLANWFIPGKVKGMGGAMDLVANPEKTRVVVCTDHVDKFGRPKIVEECSLPITGAKVVSRIISDMAVFDVDHNSGLLLREVAPGLTVDDIKAATGTSFQVASDLKTIEYAP</sequence>
<dbReference type="RefSeq" id="XP_031855897.1">
    <property type="nucleotide sequence ID" value="XM_032000006.1"/>
</dbReference>
<protein>
    <recommendedName>
        <fullName evidence="3">Succinyl-CoA:3-ketoacid-coenzyme A transferase</fullName>
        <ecNumber evidence="3">2.8.3.5</ecNumber>
    </recommendedName>
</protein>
<comment type="pathway">
    <text evidence="3">Ketone metabolism; succinyl-CoA degradation; acetoacetyl-CoA from succinyl-CoA: step 1/1.</text>
</comment>
<evidence type="ECO:0000256" key="4">
    <source>
        <dbReference type="PIRSR" id="PIRSR000858-1"/>
    </source>
</evidence>
<keyword evidence="6" id="KW-1185">Reference proteome</keyword>
<dbReference type="AlphaFoldDB" id="A0A5E8C1P6"/>
<dbReference type="EMBL" id="CABVLU010000004">
    <property type="protein sequence ID" value="VVT56805.1"/>
    <property type="molecule type" value="Genomic_DNA"/>
</dbReference>
<dbReference type="InterPro" id="IPR014388">
    <property type="entry name" value="3-oxoacid_CoA-transferase"/>
</dbReference>
<dbReference type="PIRSF" id="PIRSF000858">
    <property type="entry name" value="SCOT-t"/>
    <property type="match status" value="1"/>
</dbReference>
<evidence type="ECO:0000313" key="6">
    <source>
        <dbReference type="Proteomes" id="UP000398389"/>
    </source>
</evidence>